<accession>A0A0N0MDX1</accession>
<protein>
    <submittedName>
        <fullName evidence="1">Uncharacterized protein</fullName>
    </submittedName>
</protein>
<reference evidence="1 2" key="1">
    <citation type="submission" date="2015-07" db="EMBL/GenBank/DDBJ databases">
        <title>Draft Genome Sequence of Komagataeibacter intermedius Strain AF2, Isolated from Kombucha Tea.</title>
        <authorList>
            <person name="Santos R.A."/>
            <person name="Berretta A.A."/>
            <person name="Barud H.S."/>
            <person name="Ribeiro S.J."/>
            <person name="Gonzalez-Garcia L.N."/>
            <person name="Zucchi T.D."/>
            <person name="Goldman G.H."/>
            <person name="Riano-Pachon D.M."/>
        </authorList>
    </citation>
    <scope>NUCLEOTIDE SEQUENCE [LARGE SCALE GENOMIC DNA]</scope>
    <source>
        <strain evidence="1 2">AF2</strain>
    </source>
</reference>
<evidence type="ECO:0000313" key="2">
    <source>
        <dbReference type="Proteomes" id="UP000031553"/>
    </source>
</evidence>
<proteinExistence type="predicted"/>
<dbReference type="OrthoDB" id="7283982at2"/>
<dbReference type="AlphaFoldDB" id="A0A0N0MDX1"/>
<dbReference type="Proteomes" id="UP000031553">
    <property type="component" value="Unassembled WGS sequence"/>
</dbReference>
<comment type="caution">
    <text evidence="1">The sequence shown here is derived from an EMBL/GenBank/DDBJ whole genome shotgun (WGS) entry which is preliminary data.</text>
</comment>
<gene>
    <name evidence="1" type="ORF">GLUCOINTEAF2_0201041</name>
</gene>
<dbReference type="EMBL" id="JUFX02000225">
    <property type="protein sequence ID" value="KPH85786.1"/>
    <property type="molecule type" value="Genomic_DNA"/>
</dbReference>
<name>A0A0N0MDX1_9PROT</name>
<dbReference type="RefSeq" id="WP_039736845.1">
    <property type="nucleotide sequence ID" value="NZ_JUFX02000225.1"/>
</dbReference>
<organism evidence="1 2">
    <name type="scientific">Komagataeibacter intermedius AF2</name>
    <dbReference type="NCBI Taxonomy" id="1458464"/>
    <lineage>
        <taxon>Bacteria</taxon>
        <taxon>Pseudomonadati</taxon>
        <taxon>Pseudomonadota</taxon>
        <taxon>Alphaproteobacteria</taxon>
        <taxon>Acetobacterales</taxon>
        <taxon>Acetobacteraceae</taxon>
        <taxon>Komagataeibacter</taxon>
    </lineage>
</organism>
<sequence>MATQNYILYRTAAFMYQPGYAYIAGETPVIPAAVISAPLGTVIATQLLSSLTGVTAPDGFAYALDAEGAYPPGSIYTPATGYTLSGASTGTAGTALTLTLTPDNDGPGAPTTVTLSDGNAGGAFSADTVTFNGCTNTARTVTYTPKAAGTITISATNDGGLSNPTSLNVVVAAATA</sequence>
<evidence type="ECO:0000313" key="1">
    <source>
        <dbReference type="EMBL" id="KPH85786.1"/>
    </source>
</evidence>